<keyword evidence="3" id="KW-0119">Carbohydrate metabolism</keyword>
<evidence type="ECO:0000313" key="4">
    <source>
        <dbReference type="EMBL" id="BBI32145.1"/>
    </source>
</evidence>
<sequence length="397" mass="43918">MAGNNTKILKKANTYLVLNSIISAESITIEDVAKKTKLSRPTIVNIVKELTERDIIFKSGYAEYTGGRLPTLLSLNANAYYTIGIDFEFPPIRMVISNLKGEVIEKRGISVDKNATRNEIIQAMFEELDDLIASSGIAKEKFIGIGIGLLGYLKANEGISIEILRILDWKDVDFKSLVKERYNLPVYMQNDIHMMALAEKRLFLPQIEGDFAYIGIRPGIRSGIGLAMYINGSFYGGTNGNAHLLGHMTIDLNGAPCFCGSKGCLESIAGEPNLVMRYKRLLGEDLDNVDIHSIRDIYARALDGEATAKDVLDEAGSSLGIGIANVVKLFGLTTVVIGGPDSELYTSIIRDHLKKNIFKYMANDLEIIVGQLQEDLFPLGSCFLVIDQFFKEPRLYL</sequence>
<dbReference type="PANTHER" id="PTHR18964">
    <property type="entry name" value="ROK (REPRESSOR, ORF, KINASE) FAMILY"/>
    <property type="match status" value="1"/>
</dbReference>
<dbReference type="SUPFAM" id="SSF53067">
    <property type="entry name" value="Actin-like ATPase domain"/>
    <property type="match status" value="1"/>
</dbReference>
<dbReference type="Proteomes" id="UP000289856">
    <property type="component" value="Chromosome"/>
</dbReference>
<dbReference type="InterPro" id="IPR036390">
    <property type="entry name" value="WH_DNA-bd_sf"/>
</dbReference>
<comment type="function">
    <text evidence="1">Transcriptional repressor of xylose-utilizing enzymes.</text>
</comment>
<dbReference type="KEGG" id="cohn:KCTCHS21_15440"/>
<dbReference type="GO" id="GO:0042732">
    <property type="term" value="P:D-xylose metabolic process"/>
    <property type="evidence" value="ECO:0007669"/>
    <property type="project" value="UniProtKB-KW"/>
</dbReference>
<gene>
    <name evidence="4" type="primary">xylR_1</name>
    <name evidence="4" type="ORF">KCTCHS21_15440</name>
</gene>
<dbReference type="Pfam" id="PF00480">
    <property type="entry name" value="ROK"/>
    <property type="match status" value="1"/>
</dbReference>
<organism evidence="4 5">
    <name type="scientific">Cohnella abietis</name>
    <dbReference type="NCBI Taxonomy" id="2507935"/>
    <lineage>
        <taxon>Bacteria</taxon>
        <taxon>Bacillati</taxon>
        <taxon>Bacillota</taxon>
        <taxon>Bacilli</taxon>
        <taxon>Bacillales</taxon>
        <taxon>Paenibacillaceae</taxon>
        <taxon>Cohnella</taxon>
    </lineage>
</organism>
<dbReference type="SUPFAM" id="SSF46785">
    <property type="entry name" value="Winged helix' DNA-binding domain"/>
    <property type="match status" value="1"/>
</dbReference>
<dbReference type="InterPro" id="IPR036388">
    <property type="entry name" value="WH-like_DNA-bd_sf"/>
</dbReference>
<dbReference type="PANTHER" id="PTHR18964:SF149">
    <property type="entry name" value="BIFUNCTIONAL UDP-N-ACETYLGLUCOSAMINE 2-EPIMERASE_N-ACETYLMANNOSAMINE KINASE"/>
    <property type="match status" value="1"/>
</dbReference>
<reference evidence="4 5" key="1">
    <citation type="submission" date="2019-01" db="EMBL/GenBank/DDBJ databases">
        <title>Complete genome sequence of Cohnella hallensis HS21 isolated from Korean fir (Abies koreana) rhizospheric soil.</title>
        <authorList>
            <person name="Jiang L."/>
            <person name="Kang S.W."/>
            <person name="Kim S."/>
            <person name="Jung J."/>
            <person name="Kim C.Y."/>
            <person name="Kim D.H."/>
            <person name="Kim S.W."/>
            <person name="Lee J."/>
        </authorList>
    </citation>
    <scope>NUCLEOTIDE SEQUENCE [LARGE SCALE GENOMIC DNA]</scope>
    <source>
        <strain evidence="4 5">HS21</strain>
    </source>
</reference>
<dbReference type="Gene3D" id="3.30.420.40">
    <property type="match status" value="2"/>
</dbReference>
<dbReference type="Gene3D" id="1.10.10.10">
    <property type="entry name" value="Winged helix-like DNA-binding domain superfamily/Winged helix DNA-binding domain"/>
    <property type="match status" value="1"/>
</dbReference>
<evidence type="ECO:0000256" key="2">
    <source>
        <dbReference type="ARBA" id="ARBA00006479"/>
    </source>
</evidence>
<protein>
    <submittedName>
        <fullName evidence="4">Xylose repressor</fullName>
    </submittedName>
</protein>
<evidence type="ECO:0000313" key="5">
    <source>
        <dbReference type="Proteomes" id="UP000289856"/>
    </source>
</evidence>
<evidence type="ECO:0000256" key="3">
    <source>
        <dbReference type="ARBA" id="ARBA00022629"/>
    </source>
</evidence>
<comment type="similarity">
    <text evidence="2">Belongs to the ROK (NagC/XylR) family.</text>
</comment>
<name>A0A3T1D2B9_9BACL</name>
<proteinExistence type="inferred from homology"/>
<dbReference type="EMBL" id="AP019400">
    <property type="protein sequence ID" value="BBI32145.1"/>
    <property type="molecule type" value="Genomic_DNA"/>
</dbReference>
<keyword evidence="3" id="KW-0859">Xylose metabolism</keyword>
<keyword evidence="5" id="KW-1185">Reference proteome</keyword>
<evidence type="ECO:0000256" key="1">
    <source>
        <dbReference type="ARBA" id="ARBA00002486"/>
    </source>
</evidence>
<accession>A0A3T1D2B9</accession>
<dbReference type="AlphaFoldDB" id="A0A3T1D2B9"/>
<dbReference type="InterPro" id="IPR000600">
    <property type="entry name" value="ROK"/>
</dbReference>
<dbReference type="InterPro" id="IPR043129">
    <property type="entry name" value="ATPase_NBD"/>
</dbReference>